<feature type="region of interest" description="Disordered" evidence="3">
    <location>
        <begin position="119"/>
        <end position="162"/>
    </location>
</feature>
<keyword evidence="5" id="KW-1185">Reference proteome</keyword>
<dbReference type="OrthoDB" id="4427276at2"/>
<reference evidence="4 5" key="1">
    <citation type="submission" date="2018-07" db="EMBL/GenBank/DDBJ databases">
        <title>Halomonas montanilacus sp. nov., isolated from Lake Pengyan on Tibetan Plateau.</title>
        <authorList>
            <person name="Lu H."/>
            <person name="Xing P."/>
            <person name="Wu Q."/>
        </authorList>
    </citation>
    <scope>NUCLEOTIDE SEQUENCE [LARGE SCALE GENOMIC DNA]</scope>
    <source>
        <strain evidence="4 5">PYC7W</strain>
    </source>
</reference>
<dbReference type="InterPro" id="IPR011344">
    <property type="entry name" value="ssDNA-bd"/>
</dbReference>
<feature type="compositionally biased region" description="Gly residues" evidence="3">
    <location>
        <begin position="150"/>
        <end position="162"/>
    </location>
</feature>
<evidence type="ECO:0000256" key="1">
    <source>
        <dbReference type="ARBA" id="ARBA00023125"/>
    </source>
</evidence>
<keyword evidence="1 2" id="KW-0238">DNA-binding</keyword>
<evidence type="ECO:0000256" key="3">
    <source>
        <dbReference type="SAM" id="MobiDB-lite"/>
    </source>
</evidence>
<accession>A0A368TRN6</accession>
<name>A0A368TRN6_9GAMM</name>
<evidence type="ECO:0000313" key="5">
    <source>
        <dbReference type="Proteomes" id="UP000252405"/>
    </source>
</evidence>
<organism evidence="4 5">
    <name type="scientific">Billgrantia montanilacus</name>
    <dbReference type="NCBI Taxonomy" id="2282305"/>
    <lineage>
        <taxon>Bacteria</taxon>
        <taxon>Pseudomonadati</taxon>
        <taxon>Pseudomonadota</taxon>
        <taxon>Gammaproteobacteria</taxon>
        <taxon>Oceanospirillales</taxon>
        <taxon>Halomonadaceae</taxon>
        <taxon>Billgrantia</taxon>
    </lineage>
</organism>
<comment type="caution">
    <text evidence="4">The sequence shown here is derived from an EMBL/GenBank/DDBJ whole genome shotgun (WGS) entry which is preliminary data.</text>
</comment>
<dbReference type="InterPro" id="IPR000424">
    <property type="entry name" value="Primosome_PriB/ssb"/>
</dbReference>
<dbReference type="CDD" id="cd04496">
    <property type="entry name" value="SSB_OBF"/>
    <property type="match status" value="1"/>
</dbReference>
<dbReference type="InterPro" id="IPR012340">
    <property type="entry name" value="NA-bd_OB-fold"/>
</dbReference>
<evidence type="ECO:0000313" key="4">
    <source>
        <dbReference type="EMBL" id="RCV86897.1"/>
    </source>
</evidence>
<protein>
    <recommendedName>
        <fullName evidence="2">Single-stranded DNA-binding protein</fullName>
    </recommendedName>
</protein>
<dbReference type="NCBIfam" id="NF006039">
    <property type="entry name" value="PRK08182.1"/>
    <property type="match status" value="1"/>
</dbReference>
<dbReference type="EMBL" id="QPII01000019">
    <property type="protein sequence ID" value="RCV86897.1"/>
    <property type="molecule type" value="Genomic_DNA"/>
</dbReference>
<evidence type="ECO:0000256" key="2">
    <source>
        <dbReference type="PIRNR" id="PIRNR002070"/>
    </source>
</evidence>
<dbReference type="PROSITE" id="PS50935">
    <property type="entry name" value="SSB"/>
    <property type="match status" value="1"/>
</dbReference>
<proteinExistence type="predicted"/>
<dbReference type="PIRSF" id="PIRSF002070">
    <property type="entry name" value="SSB"/>
    <property type="match status" value="1"/>
</dbReference>
<dbReference type="Proteomes" id="UP000252405">
    <property type="component" value="Unassembled WGS sequence"/>
</dbReference>
<dbReference type="Gene3D" id="2.40.50.140">
    <property type="entry name" value="Nucleic acid-binding proteins"/>
    <property type="match status" value="1"/>
</dbReference>
<sequence length="162" mass="17502">MSTRFIGEGNIGSDPIVKMFPNNGNQPPRGVMRLNVRFDNLVPTEHGLIDRGGFWANVEVWGRQVEEWSSLYQRSQRVLVMGRMVQDTWEKDGEEQSAFKVQADRVGILPYRVTAVEMDNAASQNGTPPEQRAATPPADMPPSTEASGSGAAGGSGIDGGGV</sequence>
<dbReference type="AlphaFoldDB" id="A0A368TRN6"/>
<dbReference type="GO" id="GO:0003697">
    <property type="term" value="F:single-stranded DNA binding"/>
    <property type="evidence" value="ECO:0007669"/>
    <property type="project" value="InterPro"/>
</dbReference>
<gene>
    <name evidence="4" type="ORF">DU505_18880</name>
</gene>
<dbReference type="Pfam" id="PF00436">
    <property type="entry name" value="SSB"/>
    <property type="match status" value="1"/>
</dbReference>
<dbReference type="GO" id="GO:0006260">
    <property type="term" value="P:DNA replication"/>
    <property type="evidence" value="ECO:0007669"/>
    <property type="project" value="InterPro"/>
</dbReference>
<dbReference type="RefSeq" id="WP_114480522.1">
    <property type="nucleotide sequence ID" value="NZ_QPII01000019.1"/>
</dbReference>
<dbReference type="SUPFAM" id="SSF50249">
    <property type="entry name" value="Nucleic acid-binding proteins"/>
    <property type="match status" value="1"/>
</dbReference>